<proteinExistence type="predicted"/>
<evidence type="ECO:0000256" key="1">
    <source>
        <dbReference type="SAM" id="MobiDB-lite"/>
    </source>
</evidence>
<sequence length="65" mass="7263">MVNRGWWIQMNGVVPTVGDGGFDRGELLEMGKTTEQRHLNLRRRRESGGGHRALDPMATRSEKGG</sequence>
<reference evidence="3" key="2">
    <citation type="journal article" date="2008" name="Nucleic Acids Res.">
        <title>The rice annotation project database (RAP-DB): 2008 update.</title>
        <authorList>
            <consortium name="The rice annotation project (RAP)"/>
        </authorList>
    </citation>
    <scope>GENOME REANNOTATION</scope>
    <source>
        <strain evidence="3">cv. Nipponbare</strain>
    </source>
</reference>
<evidence type="ECO:0000313" key="3">
    <source>
        <dbReference type="Proteomes" id="UP000000763"/>
    </source>
</evidence>
<gene>
    <name evidence="2" type="primary">OJ1506_A04.4</name>
</gene>
<protein>
    <submittedName>
        <fullName evidence="2">Uncharacterized protein</fullName>
    </submittedName>
</protein>
<reference evidence="3" key="1">
    <citation type="journal article" date="2005" name="Nature">
        <title>The map-based sequence of the rice genome.</title>
        <authorList>
            <consortium name="International rice genome sequencing project (IRGSP)"/>
            <person name="Matsumoto T."/>
            <person name="Wu J."/>
            <person name="Kanamori H."/>
            <person name="Katayose Y."/>
            <person name="Fujisawa M."/>
            <person name="Namiki N."/>
            <person name="Mizuno H."/>
            <person name="Yamamoto K."/>
            <person name="Antonio B.A."/>
            <person name="Baba T."/>
            <person name="Sakata K."/>
            <person name="Nagamura Y."/>
            <person name="Aoki H."/>
            <person name="Arikawa K."/>
            <person name="Arita K."/>
            <person name="Bito T."/>
            <person name="Chiden Y."/>
            <person name="Fujitsuka N."/>
            <person name="Fukunaka R."/>
            <person name="Hamada M."/>
            <person name="Harada C."/>
            <person name="Hayashi A."/>
            <person name="Hijishita S."/>
            <person name="Honda M."/>
            <person name="Hosokawa S."/>
            <person name="Ichikawa Y."/>
            <person name="Idonuma A."/>
            <person name="Iijima M."/>
            <person name="Ikeda M."/>
            <person name="Ikeno M."/>
            <person name="Ito K."/>
            <person name="Ito S."/>
            <person name="Ito T."/>
            <person name="Ito Y."/>
            <person name="Ito Y."/>
            <person name="Iwabuchi A."/>
            <person name="Kamiya K."/>
            <person name="Karasawa W."/>
            <person name="Kurita K."/>
            <person name="Katagiri S."/>
            <person name="Kikuta A."/>
            <person name="Kobayashi H."/>
            <person name="Kobayashi N."/>
            <person name="Machita K."/>
            <person name="Maehara T."/>
            <person name="Masukawa M."/>
            <person name="Mizubayashi T."/>
            <person name="Mukai Y."/>
            <person name="Nagasaki H."/>
            <person name="Nagata Y."/>
            <person name="Naito S."/>
            <person name="Nakashima M."/>
            <person name="Nakama Y."/>
            <person name="Nakamichi Y."/>
            <person name="Nakamura M."/>
            <person name="Meguro A."/>
            <person name="Negishi M."/>
            <person name="Ohta I."/>
            <person name="Ohta T."/>
            <person name="Okamoto M."/>
            <person name="Ono N."/>
            <person name="Saji S."/>
            <person name="Sakaguchi M."/>
            <person name="Sakai K."/>
            <person name="Shibata M."/>
            <person name="Shimokawa T."/>
            <person name="Song J."/>
            <person name="Takazaki Y."/>
            <person name="Terasawa K."/>
            <person name="Tsugane M."/>
            <person name="Tsuji K."/>
            <person name="Ueda S."/>
            <person name="Waki K."/>
            <person name="Yamagata H."/>
            <person name="Yamamoto M."/>
            <person name="Yamamoto S."/>
            <person name="Yamane H."/>
            <person name="Yoshiki S."/>
            <person name="Yoshihara R."/>
            <person name="Yukawa K."/>
            <person name="Zhong H."/>
            <person name="Yano M."/>
            <person name="Yuan Q."/>
            <person name="Ouyang S."/>
            <person name="Liu J."/>
            <person name="Jones K.M."/>
            <person name="Gansberger K."/>
            <person name="Moffat K."/>
            <person name="Hill J."/>
            <person name="Bera J."/>
            <person name="Fadrosh D."/>
            <person name="Jin S."/>
            <person name="Johri S."/>
            <person name="Kim M."/>
            <person name="Overton L."/>
            <person name="Reardon M."/>
            <person name="Tsitrin T."/>
            <person name="Vuong H."/>
            <person name="Weaver B."/>
            <person name="Ciecko A."/>
            <person name="Tallon L."/>
            <person name="Jackson J."/>
            <person name="Pai G."/>
            <person name="Aken S.V."/>
            <person name="Utterback T."/>
            <person name="Reidmuller S."/>
            <person name="Feldblyum T."/>
            <person name="Hsiao J."/>
            <person name="Zismann V."/>
            <person name="Iobst S."/>
            <person name="de Vazeille A.R."/>
            <person name="Buell C.R."/>
            <person name="Ying K."/>
            <person name="Li Y."/>
            <person name="Lu T."/>
            <person name="Huang Y."/>
            <person name="Zhao Q."/>
            <person name="Feng Q."/>
            <person name="Zhang L."/>
            <person name="Zhu J."/>
            <person name="Weng Q."/>
            <person name="Mu J."/>
            <person name="Lu Y."/>
            <person name="Fan D."/>
            <person name="Liu Y."/>
            <person name="Guan J."/>
            <person name="Zhang Y."/>
            <person name="Yu S."/>
            <person name="Liu X."/>
            <person name="Zhang Y."/>
            <person name="Hong G."/>
            <person name="Han B."/>
            <person name="Choisne N."/>
            <person name="Demange N."/>
            <person name="Orjeda G."/>
            <person name="Samain S."/>
            <person name="Cattolico L."/>
            <person name="Pelletier E."/>
            <person name="Couloux A."/>
            <person name="Segurens B."/>
            <person name="Wincker P."/>
            <person name="D'Hont A."/>
            <person name="Scarpelli C."/>
            <person name="Weissenbach J."/>
            <person name="Salanoubat M."/>
            <person name="Quetier F."/>
            <person name="Yu Y."/>
            <person name="Kim H.R."/>
            <person name="Rambo T."/>
            <person name="Currie J."/>
            <person name="Collura K."/>
            <person name="Luo M."/>
            <person name="Yang T."/>
            <person name="Ammiraju J.S.S."/>
            <person name="Engler F."/>
            <person name="Soderlund C."/>
            <person name="Wing R.A."/>
            <person name="Palmer L.E."/>
            <person name="de la Bastide M."/>
            <person name="Spiegel L."/>
            <person name="Nascimento L."/>
            <person name="Zutavern T."/>
            <person name="O'Shaughnessy A."/>
            <person name="Dike S."/>
            <person name="Dedhia N."/>
            <person name="Preston R."/>
            <person name="Balija V."/>
            <person name="McCombie W.R."/>
            <person name="Chow T."/>
            <person name="Chen H."/>
            <person name="Chung M."/>
            <person name="Chen C."/>
            <person name="Shaw J."/>
            <person name="Wu H."/>
            <person name="Hsiao K."/>
            <person name="Chao Y."/>
            <person name="Chu M."/>
            <person name="Cheng C."/>
            <person name="Hour A."/>
            <person name="Lee P."/>
            <person name="Lin S."/>
            <person name="Lin Y."/>
            <person name="Liou J."/>
            <person name="Liu S."/>
            <person name="Hsing Y."/>
            <person name="Raghuvanshi S."/>
            <person name="Mohanty A."/>
            <person name="Bharti A.K."/>
            <person name="Gaur A."/>
            <person name="Gupta V."/>
            <person name="Kumar D."/>
            <person name="Ravi V."/>
            <person name="Vij S."/>
            <person name="Kapur A."/>
            <person name="Khurana P."/>
            <person name="Khurana P."/>
            <person name="Khurana J.P."/>
            <person name="Tyagi A.K."/>
            <person name="Gaikwad K."/>
            <person name="Singh A."/>
            <person name="Dalal V."/>
            <person name="Srivastava S."/>
            <person name="Dixit A."/>
            <person name="Pal A.K."/>
            <person name="Ghazi I.A."/>
            <person name="Yadav M."/>
            <person name="Pandit A."/>
            <person name="Bhargava A."/>
            <person name="Sureshbabu K."/>
            <person name="Batra K."/>
            <person name="Sharma T.R."/>
            <person name="Mohapatra T."/>
            <person name="Singh N.K."/>
            <person name="Messing J."/>
            <person name="Nelson A.B."/>
            <person name="Fuks G."/>
            <person name="Kavchok S."/>
            <person name="Keizer G."/>
            <person name="Linton E."/>
            <person name="Llaca V."/>
            <person name="Song R."/>
            <person name="Tanyolac B."/>
            <person name="Young S."/>
            <person name="Ho-Il K."/>
            <person name="Hahn J.H."/>
            <person name="Sangsakoo G."/>
            <person name="Vanavichit A."/>
            <person name="de Mattos Luiz.A.T."/>
            <person name="Zimmer P.D."/>
            <person name="Malone G."/>
            <person name="Dellagostin O."/>
            <person name="de Oliveira A.C."/>
            <person name="Bevan M."/>
            <person name="Bancroft I."/>
            <person name="Minx P."/>
            <person name="Cordum H."/>
            <person name="Wilson R."/>
            <person name="Cheng Z."/>
            <person name="Jin W."/>
            <person name="Jiang J."/>
            <person name="Leong S.A."/>
            <person name="Iwama H."/>
            <person name="Gojobori T."/>
            <person name="Itoh T."/>
            <person name="Niimura Y."/>
            <person name="Fujii Y."/>
            <person name="Habara T."/>
            <person name="Sakai H."/>
            <person name="Sato Y."/>
            <person name="Wilson G."/>
            <person name="Kumar K."/>
            <person name="McCouch S."/>
            <person name="Juretic N."/>
            <person name="Hoen D."/>
            <person name="Wright S."/>
            <person name="Bruskiewich R."/>
            <person name="Bureau T."/>
            <person name="Miyao A."/>
            <person name="Hirochika H."/>
            <person name="Nishikawa T."/>
            <person name="Kadowaki K."/>
            <person name="Sugiura M."/>
            <person name="Burr B."/>
            <person name="Sasaki T."/>
        </authorList>
    </citation>
    <scope>NUCLEOTIDE SEQUENCE [LARGE SCALE GENOMIC DNA]</scope>
    <source>
        <strain evidence="3">cv. Nipponbare</strain>
    </source>
</reference>
<evidence type="ECO:0000313" key="2">
    <source>
        <dbReference type="EMBL" id="BAD23399.1"/>
    </source>
</evidence>
<name>Q6K4F4_ORYSJ</name>
<organism evidence="2 3">
    <name type="scientific">Oryza sativa subsp. japonica</name>
    <name type="common">Rice</name>
    <dbReference type="NCBI Taxonomy" id="39947"/>
    <lineage>
        <taxon>Eukaryota</taxon>
        <taxon>Viridiplantae</taxon>
        <taxon>Streptophyta</taxon>
        <taxon>Embryophyta</taxon>
        <taxon>Tracheophyta</taxon>
        <taxon>Spermatophyta</taxon>
        <taxon>Magnoliopsida</taxon>
        <taxon>Liliopsida</taxon>
        <taxon>Poales</taxon>
        <taxon>Poaceae</taxon>
        <taxon>BOP clade</taxon>
        <taxon>Oryzoideae</taxon>
        <taxon>Oryzeae</taxon>
        <taxon>Oryzinae</taxon>
        <taxon>Oryza</taxon>
        <taxon>Oryza sativa</taxon>
    </lineage>
</organism>
<dbReference type="Proteomes" id="UP000000763">
    <property type="component" value="Chromosome 9"/>
</dbReference>
<feature type="region of interest" description="Disordered" evidence="1">
    <location>
        <begin position="31"/>
        <end position="65"/>
    </location>
</feature>
<accession>Q6K4F4</accession>
<feature type="compositionally biased region" description="Basic and acidic residues" evidence="1">
    <location>
        <begin position="46"/>
        <end position="65"/>
    </location>
</feature>
<dbReference type="EMBL" id="AP005572">
    <property type="protein sequence ID" value="BAD23399.1"/>
    <property type="molecule type" value="Genomic_DNA"/>
</dbReference>
<dbReference type="AlphaFoldDB" id="Q6K4F4"/>